<keyword evidence="4" id="KW-0949">S-adenosyl-L-methionine</keyword>
<protein>
    <recommendedName>
        <fullName evidence="6">16S rRNA (Cytosine(1402)-N(4))-methyltransferase</fullName>
    </recommendedName>
</protein>
<dbReference type="GO" id="GO:0070475">
    <property type="term" value="P:rRNA base methylation"/>
    <property type="evidence" value="ECO:0007669"/>
    <property type="project" value="TreeGrafter"/>
</dbReference>
<dbReference type="Gene3D" id="1.10.150.170">
    <property type="entry name" value="Putative methyltransferase TM0872, insert domain"/>
    <property type="match status" value="1"/>
</dbReference>
<organism evidence="5">
    <name type="scientific">marine metagenome</name>
    <dbReference type="NCBI Taxonomy" id="408172"/>
    <lineage>
        <taxon>unclassified sequences</taxon>
        <taxon>metagenomes</taxon>
        <taxon>ecological metagenomes</taxon>
    </lineage>
</organism>
<keyword evidence="2" id="KW-0489">Methyltransferase</keyword>
<dbReference type="Gene3D" id="3.40.50.150">
    <property type="entry name" value="Vaccinia Virus protein VP39"/>
    <property type="match status" value="1"/>
</dbReference>
<dbReference type="GO" id="GO:0005737">
    <property type="term" value="C:cytoplasm"/>
    <property type="evidence" value="ECO:0007669"/>
    <property type="project" value="TreeGrafter"/>
</dbReference>
<dbReference type="PANTHER" id="PTHR11265:SF0">
    <property type="entry name" value="12S RRNA N4-METHYLCYTIDINE METHYLTRANSFERASE"/>
    <property type="match status" value="1"/>
</dbReference>
<name>A0A381P9E1_9ZZZZ</name>
<sequence>MKEMKTVNHLREAIRRCTPPNNRDRIFARIFQSLRIIVNNELEILQDFLLKFVDYLSPNGKIAIISYHSLEDRLVKHQYKHLSDISVLKILTKKPIRPSEIEIINNKRSRSAKLRVGRKI</sequence>
<evidence type="ECO:0000256" key="4">
    <source>
        <dbReference type="ARBA" id="ARBA00022691"/>
    </source>
</evidence>
<keyword evidence="3" id="KW-0808">Transferase</keyword>
<dbReference type="InterPro" id="IPR023397">
    <property type="entry name" value="SAM-dep_MeTrfase_MraW_recog"/>
</dbReference>
<reference evidence="5" key="1">
    <citation type="submission" date="2018-05" db="EMBL/GenBank/DDBJ databases">
        <authorList>
            <person name="Lanie J.A."/>
            <person name="Ng W.-L."/>
            <person name="Kazmierczak K.M."/>
            <person name="Andrzejewski T.M."/>
            <person name="Davidsen T.M."/>
            <person name="Wayne K.J."/>
            <person name="Tettelin H."/>
            <person name="Glass J.I."/>
            <person name="Rusch D."/>
            <person name="Podicherti R."/>
            <person name="Tsui H.-C.T."/>
            <person name="Winkler M.E."/>
        </authorList>
    </citation>
    <scope>NUCLEOTIDE SEQUENCE</scope>
</reference>
<dbReference type="EMBL" id="UINC01000918">
    <property type="protein sequence ID" value="SUZ63540.1"/>
    <property type="molecule type" value="Genomic_DNA"/>
</dbReference>
<evidence type="ECO:0000313" key="5">
    <source>
        <dbReference type="EMBL" id="SUZ63540.1"/>
    </source>
</evidence>
<dbReference type="AlphaFoldDB" id="A0A381P9E1"/>
<dbReference type="InterPro" id="IPR002903">
    <property type="entry name" value="RsmH"/>
</dbReference>
<dbReference type="GO" id="GO:0071424">
    <property type="term" value="F:rRNA (cytosine-N4-)-methyltransferase activity"/>
    <property type="evidence" value="ECO:0007669"/>
    <property type="project" value="TreeGrafter"/>
</dbReference>
<dbReference type="PANTHER" id="PTHR11265">
    <property type="entry name" value="S-ADENOSYL-METHYLTRANSFERASE MRAW"/>
    <property type="match status" value="1"/>
</dbReference>
<proteinExistence type="inferred from homology"/>
<gene>
    <name evidence="5" type="ORF">METZ01_LOCUS16394</name>
</gene>
<dbReference type="SUPFAM" id="SSF53335">
    <property type="entry name" value="S-adenosyl-L-methionine-dependent methyltransferases"/>
    <property type="match status" value="1"/>
</dbReference>
<evidence type="ECO:0000256" key="3">
    <source>
        <dbReference type="ARBA" id="ARBA00022679"/>
    </source>
</evidence>
<dbReference type="InterPro" id="IPR029063">
    <property type="entry name" value="SAM-dependent_MTases_sf"/>
</dbReference>
<dbReference type="Pfam" id="PF01795">
    <property type="entry name" value="Methyltransf_5"/>
    <property type="match status" value="1"/>
</dbReference>
<comment type="similarity">
    <text evidence="1">Belongs to the methyltransferase superfamily. RsmH family.</text>
</comment>
<evidence type="ECO:0000256" key="1">
    <source>
        <dbReference type="ARBA" id="ARBA00010396"/>
    </source>
</evidence>
<evidence type="ECO:0000256" key="2">
    <source>
        <dbReference type="ARBA" id="ARBA00022603"/>
    </source>
</evidence>
<accession>A0A381P9E1</accession>
<evidence type="ECO:0008006" key="6">
    <source>
        <dbReference type="Google" id="ProtNLM"/>
    </source>
</evidence>